<dbReference type="SUPFAM" id="SSF57783">
    <property type="entry name" value="Zinc beta-ribbon"/>
    <property type="match status" value="1"/>
</dbReference>
<comment type="catalytic activity">
    <reaction evidence="12">
        <text>ssDNA + n NTP = ssDNA/pppN(pN)n-1 hybrid + (n-1) diphosphate.</text>
        <dbReference type="EC" id="2.7.7.101"/>
    </reaction>
</comment>
<dbReference type="InterPro" id="IPR036977">
    <property type="entry name" value="DNA_primase_Znf_CHC2"/>
</dbReference>
<keyword evidence="3 12" id="KW-0808">Transferase</keyword>
<dbReference type="PANTHER" id="PTHR30313">
    <property type="entry name" value="DNA PRIMASE"/>
    <property type="match status" value="1"/>
</dbReference>
<protein>
    <recommendedName>
        <fullName evidence="12">DNA primase</fullName>
        <ecNumber evidence="12">2.7.7.101</ecNumber>
    </recommendedName>
</protein>
<gene>
    <name evidence="12 15" type="primary">dnaG</name>
    <name evidence="15" type="ORF">FEF22_000075</name>
</gene>
<dbReference type="NCBIfam" id="TIGR01391">
    <property type="entry name" value="dnaG"/>
    <property type="match status" value="1"/>
</dbReference>
<dbReference type="SUPFAM" id="SSF56731">
    <property type="entry name" value="DNA primase core"/>
    <property type="match status" value="1"/>
</dbReference>
<evidence type="ECO:0000256" key="5">
    <source>
        <dbReference type="ARBA" id="ARBA00022705"/>
    </source>
</evidence>
<evidence type="ECO:0000256" key="12">
    <source>
        <dbReference type="HAMAP-Rule" id="MF_00974"/>
    </source>
</evidence>
<dbReference type="Gene3D" id="3.90.580.10">
    <property type="entry name" value="Zinc finger, CHC2-type domain"/>
    <property type="match status" value="1"/>
</dbReference>
<reference evidence="15" key="1">
    <citation type="submission" date="2019-10" db="EMBL/GenBank/DDBJ databases">
        <title>Whole Genome Sequencing and Characterization of Texas Phoenix Palm Decline Phytoplasma Belongs to Lethal Yellowing (16SrIV) Group.</title>
        <authorList>
            <person name="Bao M."/>
        </authorList>
    </citation>
    <scope>NUCLEOTIDE SEQUENCE [LARGE SCALE GENOMIC DNA]</scope>
    <source>
        <strain evidence="15">ACPD</strain>
    </source>
</reference>
<keyword evidence="7 12" id="KW-0863">Zinc-finger</keyword>
<evidence type="ECO:0000256" key="9">
    <source>
        <dbReference type="ARBA" id="ARBA00022842"/>
    </source>
</evidence>
<keyword evidence="13" id="KW-0175">Coiled coil</keyword>
<keyword evidence="4 12" id="KW-0548">Nucleotidyltransferase</keyword>
<evidence type="ECO:0000256" key="2">
    <source>
        <dbReference type="ARBA" id="ARBA00022515"/>
    </source>
</evidence>
<dbReference type="CDD" id="cd03364">
    <property type="entry name" value="TOPRIM_DnaG_primases"/>
    <property type="match status" value="1"/>
</dbReference>
<keyword evidence="10 12" id="KW-0238">DNA-binding</keyword>
<evidence type="ECO:0000259" key="14">
    <source>
        <dbReference type="PROSITE" id="PS50880"/>
    </source>
</evidence>
<keyword evidence="5 12" id="KW-0235">DNA replication</keyword>
<feature type="coiled-coil region" evidence="13">
    <location>
        <begin position="605"/>
        <end position="632"/>
    </location>
</feature>
<comment type="domain">
    <text evidence="12">Contains an N-terminal zinc-binding domain, a central core domain that contains the primase activity, and a C-terminal DnaB-binding domain.</text>
</comment>
<dbReference type="EMBL" id="VBRA02000002">
    <property type="protein sequence ID" value="MBP3059188.1"/>
    <property type="molecule type" value="Genomic_DNA"/>
</dbReference>
<organism evidence="15 16">
    <name type="scientific">Texas Phoenix palm phytoplasma</name>
    <dbReference type="NCBI Taxonomy" id="176709"/>
    <lineage>
        <taxon>Bacteria</taxon>
        <taxon>Bacillati</taxon>
        <taxon>Mycoplasmatota</taxon>
        <taxon>Mollicutes</taxon>
        <taxon>Acholeplasmatales</taxon>
        <taxon>Acholeplasmataceae</taxon>
        <taxon>Candidatus Phytoplasma</taxon>
        <taxon>16SrIV (Coconut lethal yellows group)</taxon>
    </lineage>
</organism>
<dbReference type="SMART" id="SM00400">
    <property type="entry name" value="ZnF_CHCC"/>
    <property type="match status" value="1"/>
</dbReference>
<keyword evidence="6 12" id="KW-0479">Metal-binding</keyword>
<dbReference type="Gene3D" id="3.90.980.10">
    <property type="entry name" value="DNA primase, catalytic core, N-terminal domain"/>
    <property type="match status" value="1"/>
</dbReference>
<feature type="domain" description="Toprim" evidence="14">
    <location>
        <begin position="277"/>
        <end position="359"/>
    </location>
</feature>
<comment type="cofactor">
    <cofactor evidence="12">
        <name>Zn(2+)</name>
        <dbReference type="ChEBI" id="CHEBI:29105"/>
    </cofactor>
    <text evidence="12">Binds 1 zinc ion per monomer.</text>
</comment>
<evidence type="ECO:0000256" key="8">
    <source>
        <dbReference type="ARBA" id="ARBA00022833"/>
    </source>
</evidence>
<dbReference type="InterPro" id="IPR034151">
    <property type="entry name" value="TOPRIM_DnaG_bac"/>
</dbReference>
<dbReference type="InterPro" id="IPR050219">
    <property type="entry name" value="DnaG_primase"/>
</dbReference>
<evidence type="ECO:0000313" key="15">
    <source>
        <dbReference type="EMBL" id="MBP3059188.1"/>
    </source>
</evidence>
<dbReference type="InterPro" id="IPR037068">
    <property type="entry name" value="DNA_primase_core_N_sf"/>
</dbReference>
<evidence type="ECO:0000256" key="6">
    <source>
        <dbReference type="ARBA" id="ARBA00022723"/>
    </source>
</evidence>
<dbReference type="HAMAP" id="MF_00974">
    <property type="entry name" value="DNA_primase_DnaG"/>
    <property type="match status" value="1"/>
</dbReference>
<dbReference type="InterPro" id="IPR006171">
    <property type="entry name" value="TOPRIM_dom"/>
</dbReference>
<keyword evidence="16" id="KW-1185">Reference proteome</keyword>
<dbReference type="InterPro" id="IPR013264">
    <property type="entry name" value="DNAG_N"/>
</dbReference>
<dbReference type="SMART" id="SM00493">
    <property type="entry name" value="TOPRIM"/>
    <property type="match status" value="1"/>
</dbReference>
<evidence type="ECO:0000256" key="4">
    <source>
        <dbReference type="ARBA" id="ARBA00022695"/>
    </source>
</evidence>
<keyword evidence="2 12" id="KW-0639">Primosome</keyword>
<feature type="zinc finger region" description="CHC2-type" evidence="12">
    <location>
        <begin position="42"/>
        <end position="66"/>
    </location>
</feature>
<comment type="subunit">
    <text evidence="12">Monomer. Interacts with DnaB.</text>
</comment>
<dbReference type="Pfam" id="PF01807">
    <property type="entry name" value="Zn_ribbon_DnaG"/>
    <property type="match status" value="1"/>
</dbReference>
<dbReference type="RefSeq" id="WP_138107758.1">
    <property type="nucleotide sequence ID" value="NZ_VBRA02000002.1"/>
</dbReference>
<dbReference type="Gene3D" id="3.40.1360.10">
    <property type="match status" value="1"/>
</dbReference>
<dbReference type="Pfam" id="PF08275">
    <property type="entry name" value="DNAG_N"/>
    <property type="match status" value="1"/>
</dbReference>
<evidence type="ECO:0000256" key="13">
    <source>
        <dbReference type="SAM" id="Coils"/>
    </source>
</evidence>
<comment type="similarity">
    <text evidence="12">Belongs to the DnaG primase family.</text>
</comment>
<keyword evidence="8 12" id="KW-0862">Zinc</keyword>
<dbReference type="PROSITE" id="PS50880">
    <property type="entry name" value="TOPRIM"/>
    <property type="match status" value="1"/>
</dbReference>
<evidence type="ECO:0000256" key="11">
    <source>
        <dbReference type="ARBA" id="ARBA00023163"/>
    </source>
</evidence>
<evidence type="ECO:0000256" key="3">
    <source>
        <dbReference type="ARBA" id="ARBA00022679"/>
    </source>
</evidence>
<keyword evidence="11 12" id="KW-0804">Transcription</keyword>
<accession>A0ABS5BHX8</accession>
<dbReference type="EC" id="2.7.7.101" evidence="12"/>
<dbReference type="Pfam" id="PF13155">
    <property type="entry name" value="Toprim_2"/>
    <property type="match status" value="1"/>
</dbReference>
<evidence type="ECO:0000256" key="1">
    <source>
        <dbReference type="ARBA" id="ARBA00022478"/>
    </source>
</evidence>
<name>A0ABS5BHX8_9MOLU</name>
<evidence type="ECO:0000313" key="16">
    <source>
        <dbReference type="Proteomes" id="UP001192346"/>
    </source>
</evidence>
<dbReference type="InterPro" id="IPR006295">
    <property type="entry name" value="DNA_primase_DnaG"/>
</dbReference>
<dbReference type="PANTHER" id="PTHR30313:SF2">
    <property type="entry name" value="DNA PRIMASE"/>
    <property type="match status" value="1"/>
</dbReference>
<dbReference type="Proteomes" id="UP001192346">
    <property type="component" value="Unassembled WGS sequence"/>
</dbReference>
<dbReference type="InterPro" id="IPR002694">
    <property type="entry name" value="Znf_CHC2"/>
</dbReference>
<keyword evidence="1 12" id="KW-0240">DNA-directed RNA polymerase</keyword>
<proteinExistence type="inferred from homology"/>
<keyword evidence="9" id="KW-0460">Magnesium</keyword>
<evidence type="ECO:0000256" key="10">
    <source>
        <dbReference type="ARBA" id="ARBA00023125"/>
    </source>
</evidence>
<dbReference type="InterPro" id="IPR030846">
    <property type="entry name" value="DnaG_bac"/>
</dbReference>
<evidence type="ECO:0000256" key="7">
    <source>
        <dbReference type="ARBA" id="ARBA00022771"/>
    </source>
</evidence>
<comment type="caution">
    <text evidence="15">The sequence shown here is derived from an EMBL/GenBank/DDBJ whole genome shotgun (WGS) entry which is preliminary data.</text>
</comment>
<sequence length="674" mass="80522">MNKNNKYNQFVTEVNKKILIYELVNKEGIKLTKKGKNFMGLCPFHKEKTPSFSVSPELNIAFCMSCHQGGKPVTFYHKLKNISISQAIEELAKKFNLLLPNNFINPNDYFYQILQDAHKYYMNKLDFILLKCENHPLQNYLLKERKLNYSLIKEFQLGYAEGKSNDLMNYLLEKNYSLKELKRLGLIRNKNIDFQKNNDSELFFDEVKEKYCDFFKNRLIFPLSDSQGRIVAFSGRLINLSENNSPKYLFNSETFLFKKSDLIYRIFEHKNNIQKKKEIILCEGFLDVISLFKIGKCNALAILGTQLTLKQIFLLKKLSVFNVLVAFDSDQAGQSSMQKISLALIKQKFKVKILFLPEGQDPDSYINMNINIKNYDDYYDLLLSEITQDYILYKIYELRKNKISDEKIKMNVLSLLKFYDNELQLYYVKKIYNKYKIYIDLEKNTISFEELNFKISNKKSQNIFSSRMSESKITKENLILIEQRKIQNKNINKNLIHILTNLFLSKEYLNFVRTDILQYNIDSYILEFIDIIQKYYDSKLNFDKKDDGINIDHFFEIYKDILYKLNNKIDIFQLLLDIKKNILFIQKGKIKNQEDLKTFYNSLKINHNIQKIKKIKKNIEKMEKKFFQAINENEKKTLLREWKFKTQELKNIELENKKFLEYIRFNVFNDNFNE</sequence>
<comment type="function">
    <text evidence="12">RNA polymerase that catalyzes the synthesis of short RNA molecules used as primers for DNA polymerase during DNA replication.</text>
</comment>